<feature type="region of interest" description="Disordered" evidence="1">
    <location>
        <begin position="142"/>
        <end position="193"/>
    </location>
</feature>
<proteinExistence type="predicted"/>
<feature type="region of interest" description="Disordered" evidence="1">
    <location>
        <begin position="488"/>
        <end position="510"/>
    </location>
</feature>
<dbReference type="EMBL" id="HBNR01014460">
    <property type="protein sequence ID" value="CAE4569749.1"/>
    <property type="molecule type" value="Transcribed_RNA"/>
</dbReference>
<feature type="region of interest" description="Disordered" evidence="1">
    <location>
        <begin position="1"/>
        <end position="48"/>
    </location>
</feature>
<feature type="region of interest" description="Disordered" evidence="1">
    <location>
        <begin position="371"/>
        <end position="400"/>
    </location>
</feature>
<protein>
    <submittedName>
        <fullName evidence="2">Uncharacterized protein</fullName>
    </submittedName>
</protein>
<dbReference type="AlphaFoldDB" id="A0A7S4Q1U8"/>
<feature type="region of interest" description="Disordered" evidence="1">
    <location>
        <begin position="113"/>
        <end position="132"/>
    </location>
</feature>
<sequence>MACCATTGSGRTGRRGRRRPPADSSSESGEPDASQGQRLGAAGHGPTGFAAAAAAPAARRAGLLGFLACARQGPAQALRLPPRPSAGQEAKLGLCGLLAHLEAKCELPAKQERLAPAKEEKPGTAKREQLGLSGLLAKLEATPCRRTKAEPLEPPLPPKRTPSAKSAAEAPPELPAKAPAGKGPSGPFSTPPRRKLLDLLSAASVTPSPHCRTASGEGSLEWERICQPGEGAQANPIDWSSGPTQAFGAQLVDYTPTLSALLPDFPTELPAACTPAQPPGGSDGKGSQGSPPAAQTPRRSLMGLLAGPGVAAEPAPTSGARSSSPPGTAATDDEAQHDVVFGSADGPVPLNSLLTSECDCTSVVGDEGAVANGQPLLRRRRDASQAETEGVSRPRRPEGTSVNALQRLADVEDGYQRFEAPLEDAGLKEHLARRRKQLTLQLFRRVGLGLRRPAWQAQWVPPALARQQAAGGALVGLPLTGADGWGRAASSSSSRCVGGSSSSSCSGSSVTTSRRFARADLALQWFEPEGGSGIAGSGAGSADVEAVAGHGRAPLSGSVPQASASRHSDGAQVPSPCGAAGPATPDAEPGEHPRAECADTELDSTAQTELLEETEPDSSARAEVLADSQASVDCRAGGRPEDPGVARREKRKRHLLSPLAGERLLKRKRQGLPGEDEEPQTQDPVRRNRLQGLPSPELLQLAEQIERRFL</sequence>
<evidence type="ECO:0000256" key="1">
    <source>
        <dbReference type="SAM" id="MobiDB-lite"/>
    </source>
</evidence>
<gene>
    <name evidence="2" type="ORF">AMON00008_LOCUS9368</name>
</gene>
<organism evidence="2">
    <name type="scientific">Alexandrium monilatum</name>
    <dbReference type="NCBI Taxonomy" id="311494"/>
    <lineage>
        <taxon>Eukaryota</taxon>
        <taxon>Sar</taxon>
        <taxon>Alveolata</taxon>
        <taxon>Dinophyceae</taxon>
        <taxon>Gonyaulacales</taxon>
        <taxon>Pyrocystaceae</taxon>
        <taxon>Alexandrium</taxon>
    </lineage>
</organism>
<feature type="compositionally biased region" description="Basic and acidic residues" evidence="1">
    <location>
        <begin position="113"/>
        <end position="129"/>
    </location>
</feature>
<name>A0A7S4Q1U8_9DINO</name>
<evidence type="ECO:0000313" key="2">
    <source>
        <dbReference type="EMBL" id="CAE4569749.1"/>
    </source>
</evidence>
<reference evidence="2" key="1">
    <citation type="submission" date="2021-01" db="EMBL/GenBank/DDBJ databases">
        <authorList>
            <person name="Corre E."/>
            <person name="Pelletier E."/>
            <person name="Niang G."/>
            <person name="Scheremetjew M."/>
            <person name="Finn R."/>
            <person name="Kale V."/>
            <person name="Holt S."/>
            <person name="Cochrane G."/>
            <person name="Meng A."/>
            <person name="Brown T."/>
            <person name="Cohen L."/>
        </authorList>
    </citation>
    <scope>NUCLEOTIDE SEQUENCE</scope>
    <source>
        <strain evidence="2">CCMP3105</strain>
    </source>
</reference>
<feature type="region of interest" description="Disordered" evidence="1">
    <location>
        <begin position="269"/>
        <end position="332"/>
    </location>
</feature>
<accession>A0A7S4Q1U8</accession>
<feature type="compositionally biased region" description="Low complexity" evidence="1">
    <location>
        <begin position="163"/>
        <end position="187"/>
    </location>
</feature>
<feature type="region of interest" description="Disordered" evidence="1">
    <location>
        <begin position="551"/>
        <end position="698"/>
    </location>
</feature>
<feature type="compositionally biased region" description="Basic and acidic residues" evidence="1">
    <location>
        <begin position="636"/>
        <end position="647"/>
    </location>
</feature>